<dbReference type="InterPro" id="IPR050272">
    <property type="entry name" value="Isochorismatase-like_hydrls"/>
</dbReference>
<dbReference type="RefSeq" id="WP_124078736.1">
    <property type="nucleotide sequence ID" value="NZ_UWPJ01000013.1"/>
</dbReference>
<evidence type="ECO:0000313" key="3">
    <source>
        <dbReference type="EMBL" id="VCU69390.1"/>
    </source>
</evidence>
<evidence type="ECO:0000256" key="1">
    <source>
        <dbReference type="ARBA" id="ARBA00022801"/>
    </source>
</evidence>
<dbReference type="OrthoDB" id="5360912at2"/>
<dbReference type="GO" id="GO:0016787">
    <property type="term" value="F:hydrolase activity"/>
    <property type="evidence" value="ECO:0007669"/>
    <property type="project" value="UniProtKB-KW"/>
</dbReference>
<keyword evidence="1 3" id="KW-0378">Hydrolase</keyword>
<dbReference type="InterPro" id="IPR000868">
    <property type="entry name" value="Isochorismatase-like_dom"/>
</dbReference>
<organism evidence="3 4">
    <name type="scientific">Pigmentiphaga humi</name>
    <dbReference type="NCBI Taxonomy" id="2478468"/>
    <lineage>
        <taxon>Bacteria</taxon>
        <taxon>Pseudomonadati</taxon>
        <taxon>Pseudomonadota</taxon>
        <taxon>Betaproteobacteria</taxon>
        <taxon>Burkholderiales</taxon>
        <taxon>Alcaligenaceae</taxon>
        <taxon>Pigmentiphaga</taxon>
    </lineage>
</organism>
<dbReference type="Gene3D" id="3.40.50.850">
    <property type="entry name" value="Isochorismatase-like"/>
    <property type="match status" value="1"/>
</dbReference>
<dbReference type="PANTHER" id="PTHR43540">
    <property type="entry name" value="PEROXYUREIDOACRYLATE/UREIDOACRYLATE AMIDOHYDROLASE-RELATED"/>
    <property type="match status" value="1"/>
</dbReference>
<dbReference type="Pfam" id="PF00857">
    <property type="entry name" value="Isochorismatase"/>
    <property type="match status" value="1"/>
</dbReference>
<reference evidence="3 4" key="1">
    <citation type="submission" date="2018-10" db="EMBL/GenBank/DDBJ databases">
        <authorList>
            <person name="Criscuolo A."/>
        </authorList>
    </citation>
    <scope>NUCLEOTIDE SEQUENCE [LARGE SCALE GENOMIC DNA]</scope>
    <source>
        <strain evidence="3">DnA1</strain>
    </source>
</reference>
<gene>
    <name evidence="3" type="primary">nicF_5</name>
    <name evidence="3" type="ORF">PIGHUM_01452</name>
</gene>
<evidence type="ECO:0000313" key="4">
    <source>
        <dbReference type="Proteomes" id="UP000277294"/>
    </source>
</evidence>
<evidence type="ECO:0000259" key="2">
    <source>
        <dbReference type="Pfam" id="PF00857"/>
    </source>
</evidence>
<sequence>MQTSQMTAREMYADLKRNPRRKPFGFGSRAALLNVDLQNAYTRTDRYATAYAGDPDQIQKINRLAAELRRMRWPVVWTSLAYMADGSDCGVWGLRSDTPDSLQNIKFGSDRALLDERVVVDSERDLQIIKKMPSAFHGTHLLPYLVAQRIDTVIVTGGSTSGCVRATVVDSLSNGFLTLVAEECVADVHESPHFASLYDMQAKYADVLPVAEILTWLKGAP</sequence>
<proteinExistence type="predicted"/>
<feature type="domain" description="Isochorismatase-like" evidence="2">
    <location>
        <begin position="31"/>
        <end position="211"/>
    </location>
</feature>
<dbReference type="SUPFAM" id="SSF52499">
    <property type="entry name" value="Isochorismatase-like hydrolases"/>
    <property type="match status" value="1"/>
</dbReference>
<dbReference type="EMBL" id="UWPJ01000013">
    <property type="protein sequence ID" value="VCU69390.1"/>
    <property type="molecule type" value="Genomic_DNA"/>
</dbReference>
<dbReference type="Proteomes" id="UP000277294">
    <property type="component" value="Unassembled WGS sequence"/>
</dbReference>
<protein>
    <submittedName>
        <fullName evidence="3">Maleamate amidohydrolase</fullName>
        <ecNumber evidence="3">3.5.1.107</ecNumber>
    </submittedName>
</protein>
<name>A0A3P4B0Y3_9BURK</name>
<dbReference type="InterPro" id="IPR036380">
    <property type="entry name" value="Isochorismatase-like_sf"/>
</dbReference>
<dbReference type="EC" id="3.5.1.107" evidence="3"/>
<accession>A0A3P4B0Y3</accession>
<dbReference type="PANTHER" id="PTHR43540:SF1">
    <property type="entry name" value="ISOCHORISMATASE HYDROLASE"/>
    <property type="match status" value="1"/>
</dbReference>
<keyword evidence="4" id="KW-1185">Reference proteome</keyword>
<dbReference type="AlphaFoldDB" id="A0A3P4B0Y3"/>